<evidence type="ECO:0000256" key="12">
    <source>
        <dbReference type="ARBA" id="ARBA00023012"/>
    </source>
</evidence>
<dbReference type="SUPFAM" id="SSF47384">
    <property type="entry name" value="Homodimeric domain of signal transducing histidine kinase"/>
    <property type="match status" value="1"/>
</dbReference>
<keyword evidence="12" id="KW-0902">Two-component regulatory system</keyword>
<sequence length="465" mass="54304">MSNINFQKKKKYVPNKLLNRKTSLKKQMVSILALGMIISSLFSSICALIFIETDIYYIIPKKLEGVCFEYICNDLENYIKDNNISSTDYLKIREWNDSHEFTVDFLYIFEGEKMLYNSYVYIEKVGDEELRYLENLSKSSKDLVYEYEVKNKNIKFKYSKADVYIALNIASYTQIFFALVIIMMWIIVFVLFFIHGVKKEISYINLLSSQVDNMDIGNLDTKFSIKGNNEITNLANTLNTLINNLQKKEEKELEMIQAQKRLVTGMAHDLRTPMTALLNYAEILKRCDDEEKYIYIEKIKSKTMELKSLSDQMFEYFYVSGENLPNDFKIDAIEFSLGDYLSELFVLLENEGFHVLIEDLSWEDRCIEISPILLGRVMNNIFSNVVKYASKKSPIYFYSDYDGKSYSISIKNSKLKNNTSNDYSTKIGVNNISMMMGYMNGKCKVNNDSEEYYVITLSFKIVEQQ</sequence>
<organism evidence="17 18">
    <name type="scientific">Peptostreptococcus porci</name>
    <dbReference type="NCBI Taxonomy" id="2652282"/>
    <lineage>
        <taxon>Bacteria</taxon>
        <taxon>Bacillati</taxon>
        <taxon>Bacillota</taxon>
        <taxon>Clostridia</taxon>
        <taxon>Peptostreptococcales</taxon>
        <taxon>Peptostreptococcaceae</taxon>
        <taxon>Peptostreptococcus</taxon>
    </lineage>
</organism>
<dbReference type="RefSeq" id="WP_154538290.1">
    <property type="nucleotide sequence ID" value="NZ_VUNE01000004.1"/>
</dbReference>
<dbReference type="InterPro" id="IPR036890">
    <property type="entry name" value="HATPase_C_sf"/>
</dbReference>
<dbReference type="EC" id="2.7.13.3" evidence="3"/>
<dbReference type="SMART" id="SM00388">
    <property type="entry name" value="HisKA"/>
    <property type="match status" value="1"/>
</dbReference>
<evidence type="ECO:0000256" key="6">
    <source>
        <dbReference type="ARBA" id="ARBA00022679"/>
    </source>
</evidence>
<accession>A0A6N7XDT9</accession>
<evidence type="ECO:0000313" key="18">
    <source>
        <dbReference type="Proteomes" id="UP000440713"/>
    </source>
</evidence>
<feature type="transmembrane region" description="Helical" evidence="15">
    <location>
        <begin position="175"/>
        <end position="194"/>
    </location>
</feature>
<comment type="catalytic activity">
    <reaction evidence="1">
        <text>ATP + protein L-histidine = ADP + protein N-phospho-L-histidine.</text>
        <dbReference type="EC" id="2.7.13.3"/>
    </reaction>
</comment>
<evidence type="ECO:0000256" key="5">
    <source>
        <dbReference type="ARBA" id="ARBA00022553"/>
    </source>
</evidence>
<name>A0A6N7XDT9_9FIRM</name>
<evidence type="ECO:0000256" key="1">
    <source>
        <dbReference type="ARBA" id="ARBA00000085"/>
    </source>
</evidence>
<dbReference type="AlphaFoldDB" id="A0A6N7XDT9"/>
<dbReference type="InterPro" id="IPR050398">
    <property type="entry name" value="HssS/ArlS-like"/>
</dbReference>
<keyword evidence="7 15" id="KW-0812">Transmembrane</keyword>
<evidence type="ECO:0000256" key="8">
    <source>
        <dbReference type="ARBA" id="ARBA00022741"/>
    </source>
</evidence>
<feature type="coiled-coil region" evidence="14">
    <location>
        <begin position="228"/>
        <end position="262"/>
    </location>
</feature>
<keyword evidence="6" id="KW-0808">Transferase</keyword>
<evidence type="ECO:0000313" key="17">
    <source>
        <dbReference type="EMBL" id="MST62846.1"/>
    </source>
</evidence>
<dbReference type="PANTHER" id="PTHR45528:SF1">
    <property type="entry name" value="SENSOR HISTIDINE KINASE CPXA"/>
    <property type="match status" value="1"/>
</dbReference>
<dbReference type="Proteomes" id="UP000440713">
    <property type="component" value="Unassembled WGS sequence"/>
</dbReference>
<evidence type="ECO:0000256" key="11">
    <source>
        <dbReference type="ARBA" id="ARBA00022989"/>
    </source>
</evidence>
<proteinExistence type="predicted"/>
<dbReference type="GO" id="GO:0000155">
    <property type="term" value="F:phosphorelay sensor kinase activity"/>
    <property type="evidence" value="ECO:0007669"/>
    <property type="project" value="InterPro"/>
</dbReference>
<keyword evidence="5" id="KW-0597">Phosphoprotein</keyword>
<dbReference type="CDD" id="cd06225">
    <property type="entry name" value="HAMP"/>
    <property type="match status" value="1"/>
</dbReference>
<dbReference type="GO" id="GO:0005524">
    <property type="term" value="F:ATP binding"/>
    <property type="evidence" value="ECO:0007669"/>
    <property type="project" value="UniProtKB-KW"/>
</dbReference>
<dbReference type="Gene3D" id="6.10.340.10">
    <property type="match status" value="1"/>
</dbReference>
<reference evidence="17 18" key="1">
    <citation type="submission" date="2019-08" db="EMBL/GenBank/DDBJ databases">
        <title>In-depth cultivation of the pig gut microbiome towards novel bacterial diversity and tailored functional studies.</title>
        <authorList>
            <person name="Wylensek D."/>
            <person name="Hitch T.C.A."/>
            <person name="Clavel T."/>
        </authorList>
    </citation>
    <scope>NUCLEOTIDE SEQUENCE [LARGE SCALE GENOMIC DNA]</scope>
    <source>
        <strain evidence="17 18">WCA-SAB-591-4A-A</strain>
    </source>
</reference>
<dbReference type="Gene3D" id="1.10.287.130">
    <property type="match status" value="1"/>
</dbReference>
<keyword evidence="14" id="KW-0175">Coiled coil</keyword>
<dbReference type="Gene3D" id="3.30.565.10">
    <property type="entry name" value="Histidine kinase-like ATPase, C-terminal domain"/>
    <property type="match status" value="1"/>
</dbReference>
<dbReference type="InterPro" id="IPR003661">
    <property type="entry name" value="HisK_dim/P_dom"/>
</dbReference>
<dbReference type="InterPro" id="IPR003660">
    <property type="entry name" value="HAMP_dom"/>
</dbReference>
<dbReference type="GO" id="GO:0005886">
    <property type="term" value="C:plasma membrane"/>
    <property type="evidence" value="ECO:0007669"/>
    <property type="project" value="UniProtKB-SubCell"/>
</dbReference>
<gene>
    <name evidence="17" type="ORF">FYJ71_07675</name>
</gene>
<dbReference type="SUPFAM" id="SSF55874">
    <property type="entry name" value="ATPase domain of HSP90 chaperone/DNA topoisomerase II/histidine kinase"/>
    <property type="match status" value="1"/>
</dbReference>
<feature type="transmembrane region" description="Helical" evidence="15">
    <location>
        <begin position="29"/>
        <end position="51"/>
    </location>
</feature>
<dbReference type="EMBL" id="VUNE01000004">
    <property type="protein sequence ID" value="MST62846.1"/>
    <property type="molecule type" value="Genomic_DNA"/>
</dbReference>
<keyword evidence="13 15" id="KW-0472">Membrane</keyword>
<dbReference type="CDD" id="cd00082">
    <property type="entry name" value="HisKA"/>
    <property type="match status" value="1"/>
</dbReference>
<keyword evidence="10" id="KW-0067">ATP-binding</keyword>
<evidence type="ECO:0000259" key="16">
    <source>
        <dbReference type="PROSITE" id="PS50885"/>
    </source>
</evidence>
<evidence type="ECO:0000256" key="15">
    <source>
        <dbReference type="SAM" id="Phobius"/>
    </source>
</evidence>
<evidence type="ECO:0000256" key="14">
    <source>
        <dbReference type="SAM" id="Coils"/>
    </source>
</evidence>
<dbReference type="PANTHER" id="PTHR45528">
    <property type="entry name" value="SENSOR HISTIDINE KINASE CPXA"/>
    <property type="match status" value="1"/>
</dbReference>
<evidence type="ECO:0000256" key="4">
    <source>
        <dbReference type="ARBA" id="ARBA00022475"/>
    </source>
</evidence>
<keyword evidence="8" id="KW-0547">Nucleotide-binding</keyword>
<dbReference type="PROSITE" id="PS50885">
    <property type="entry name" value="HAMP"/>
    <property type="match status" value="1"/>
</dbReference>
<evidence type="ECO:0000256" key="10">
    <source>
        <dbReference type="ARBA" id="ARBA00022840"/>
    </source>
</evidence>
<feature type="domain" description="HAMP" evidence="16">
    <location>
        <begin position="204"/>
        <end position="250"/>
    </location>
</feature>
<keyword evidence="11 15" id="KW-1133">Transmembrane helix</keyword>
<keyword evidence="9 17" id="KW-0418">Kinase</keyword>
<evidence type="ECO:0000256" key="7">
    <source>
        <dbReference type="ARBA" id="ARBA00022692"/>
    </source>
</evidence>
<protein>
    <recommendedName>
        <fullName evidence="3">histidine kinase</fullName>
        <ecNumber evidence="3">2.7.13.3</ecNumber>
    </recommendedName>
</protein>
<keyword evidence="4" id="KW-1003">Cell membrane</keyword>
<keyword evidence="18" id="KW-1185">Reference proteome</keyword>
<comment type="caution">
    <text evidence="17">The sequence shown here is derived from an EMBL/GenBank/DDBJ whole genome shotgun (WGS) entry which is preliminary data.</text>
</comment>
<evidence type="ECO:0000256" key="13">
    <source>
        <dbReference type="ARBA" id="ARBA00023136"/>
    </source>
</evidence>
<evidence type="ECO:0000256" key="2">
    <source>
        <dbReference type="ARBA" id="ARBA00004651"/>
    </source>
</evidence>
<dbReference type="InterPro" id="IPR036097">
    <property type="entry name" value="HisK_dim/P_sf"/>
</dbReference>
<evidence type="ECO:0000256" key="9">
    <source>
        <dbReference type="ARBA" id="ARBA00022777"/>
    </source>
</evidence>
<dbReference type="Pfam" id="PF00512">
    <property type="entry name" value="HisKA"/>
    <property type="match status" value="1"/>
</dbReference>
<evidence type="ECO:0000256" key="3">
    <source>
        <dbReference type="ARBA" id="ARBA00012438"/>
    </source>
</evidence>
<comment type="subcellular location">
    <subcellularLocation>
        <location evidence="2">Cell membrane</location>
        <topology evidence="2">Multi-pass membrane protein</topology>
    </subcellularLocation>
</comment>